<name>A0A9X1Y975_9PROT</name>
<dbReference type="RefSeq" id="WP_248667899.1">
    <property type="nucleotide sequence ID" value="NZ_JALPRX010000068.1"/>
</dbReference>
<dbReference type="SUPFAM" id="SSF56300">
    <property type="entry name" value="Metallo-dependent phosphatases"/>
    <property type="match status" value="1"/>
</dbReference>
<evidence type="ECO:0000259" key="1">
    <source>
        <dbReference type="Pfam" id="PF00149"/>
    </source>
</evidence>
<organism evidence="2 3">
    <name type="scientific">Roseomonas acroporae</name>
    <dbReference type="NCBI Taxonomy" id="2937791"/>
    <lineage>
        <taxon>Bacteria</taxon>
        <taxon>Pseudomonadati</taxon>
        <taxon>Pseudomonadota</taxon>
        <taxon>Alphaproteobacteria</taxon>
        <taxon>Acetobacterales</taxon>
        <taxon>Roseomonadaceae</taxon>
        <taxon>Roseomonas</taxon>
    </lineage>
</organism>
<dbReference type="GO" id="GO:0008803">
    <property type="term" value="F:bis(5'-nucleosyl)-tetraphosphatase (symmetrical) activity"/>
    <property type="evidence" value="ECO:0007669"/>
    <property type="project" value="TreeGrafter"/>
</dbReference>
<dbReference type="EMBL" id="JALPRX010000068">
    <property type="protein sequence ID" value="MCK8785781.1"/>
    <property type="molecule type" value="Genomic_DNA"/>
</dbReference>
<dbReference type="Pfam" id="PF00149">
    <property type="entry name" value="Metallophos"/>
    <property type="match status" value="1"/>
</dbReference>
<dbReference type="InterPro" id="IPR004843">
    <property type="entry name" value="Calcineurin-like_PHP"/>
</dbReference>
<sequence length="242" mass="25267">MPHPGLPDFRPAPARLPPGRRIYAVGDIHGCAARLATLHAAIADDLRARPAESPLLLHLGDYVDKGADSAGVLAHLSAGPPVPGVPVLNLTGNHEEAMLAALAGAAGDVADWLWCGGRPTLESYGLDPGGTPAAWSAAIPAAHLAFLRGLALCHREGGYLFVHAGIRPGVPIERQTRDDMLRIRNSFLHSEAAHGAVVVHGHTARAAPEIRANRINLDTAAWSGGPLTCGVLEEDRIGFLAA</sequence>
<reference evidence="2" key="1">
    <citation type="submission" date="2022-04" db="EMBL/GenBank/DDBJ databases">
        <title>Roseomonas acroporae sp. nov., isolated from coral Acropora digitifera.</title>
        <authorList>
            <person name="Sun H."/>
        </authorList>
    </citation>
    <scope>NUCLEOTIDE SEQUENCE</scope>
    <source>
        <strain evidence="2">NAR14</strain>
    </source>
</reference>
<dbReference type="AlphaFoldDB" id="A0A9X1Y975"/>
<keyword evidence="3" id="KW-1185">Reference proteome</keyword>
<dbReference type="GO" id="GO:0016791">
    <property type="term" value="F:phosphatase activity"/>
    <property type="evidence" value="ECO:0007669"/>
    <property type="project" value="TreeGrafter"/>
</dbReference>
<dbReference type="InterPro" id="IPR029052">
    <property type="entry name" value="Metallo-depent_PP-like"/>
</dbReference>
<dbReference type="Gene3D" id="3.60.21.10">
    <property type="match status" value="1"/>
</dbReference>
<proteinExistence type="predicted"/>
<dbReference type="PANTHER" id="PTHR42850:SF4">
    <property type="entry name" value="ZINC-DEPENDENT ENDOPOLYPHOSPHATASE"/>
    <property type="match status" value="1"/>
</dbReference>
<dbReference type="GO" id="GO:0005737">
    <property type="term" value="C:cytoplasm"/>
    <property type="evidence" value="ECO:0007669"/>
    <property type="project" value="TreeGrafter"/>
</dbReference>
<dbReference type="InterPro" id="IPR050126">
    <property type="entry name" value="Ap4A_hydrolase"/>
</dbReference>
<evidence type="ECO:0000313" key="3">
    <source>
        <dbReference type="Proteomes" id="UP001139516"/>
    </source>
</evidence>
<dbReference type="Proteomes" id="UP001139516">
    <property type="component" value="Unassembled WGS sequence"/>
</dbReference>
<feature type="domain" description="Calcineurin-like phosphoesterase" evidence="1">
    <location>
        <begin position="21"/>
        <end position="204"/>
    </location>
</feature>
<dbReference type="GO" id="GO:0110154">
    <property type="term" value="P:RNA decapping"/>
    <property type="evidence" value="ECO:0007669"/>
    <property type="project" value="TreeGrafter"/>
</dbReference>
<comment type="caution">
    <text evidence="2">The sequence shown here is derived from an EMBL/GenBank/DDBJ whole genome shotgun (WGS) entry which is preliminary data.</text>
</comment>
<gene>
    <name evidence="2" type="ORF">M0638_15485</name>
</gene>
<dbReference type="PANTHER" id="PTHR42850">
    <property type="entry name" value="METALLOPHOSPHOESTERASE"/>
    <property type="match status" value="1"/>
</dbReference>
<protein>
    <submittedName>
        <fullName evidence="2">Metallophosphoesterase</fullName>
    </submittedName>
</protein>
<evidence type="ECO:0000313" key="2">
    <source>
        <dbReference type="EMBL" id="MCK8785781.1"/>
    </source>
</evidence>
<accession>A0A9X1Y975</accession>